<dbReference type="InterPro" id="IPR041215">
    <property type="entry name" value="FlgO_dom"/>
</dbReference>
<gene>
    <name evidence="2" type="ORF">SIID45300_01964</name>
</gene>
<evidence type="ECO:0000313" key="3">
    <source>
        <dbReference type="Proteomes" id="UP001628193"/>
    </source>
</evidence>
<accession>A0ABQ0C9Q7</accession>
<dbReference type="PROSITE" id="PS51257">
    <property type="entry name" value="PROKAR_LIPOPROTEIN"/>
    <property type="match status" value="1"/>
</dbReference>
<dbReference type="PIRSF" id="PIRSF028688">
    <property type="entry name" value="UCP_imp_028688"/>
    <property type="match status" value="1"/>
</dbReference>
<sequence length="199" mass="21552">MKKIHSGLATLLLAALMGGCAPGFQGQPSGGSSIVQSEVDLIRMSHALTDALVAELRKNHPSFHQRKPILVTSFVSRGQLDSTSELGNLIADHVASRLTQQGFTVVEPKLRKSLAIRQDQGEFILSRDIEKISHDNKAYAVVTGTYTETRDTLDFTSRMIALNSRQVLASVDAKVPVNGSTRDLLINTNGGTNMPVVTR</sequence>
<organism evidence="2 3">
    <name type="scientific">Candidatus Magnetaquiglobus chichijimensis</name>
    <dbReference type="NCBI Taxonomy" id="3141448"/>
    <lineage>
        <taxon>Bacteria</taxon>
        <taxon>Pseudomonadati</taxon>
        <taxon>Pseudomonadota</taxon>
        <taxon>Magnetococcia</taxon>
        <taxon>Magnetococcales</taxon>
        <taxon>Candidatus Magnetaquicoccaceae</taxon>
        <taxon>Candidatus Magnetaquiglobus</taxon>
    </lineage>
</organism>
<dbReference type="Proteomes" id="UP001628193">
    <property type="component" value="Unassembled WGS sequence"/>
</dbReference>
<protein>
    <recommendedName>
        <fullName evidence="1">FlgO domain-containing protein</fullName>
    </recommendedName>
</protein>
<dbReference type="Pfam" id="PF17680">
    <property type="entry name" value="FlgO"/>
    <property type="match status" value="1"/>
</dbReference>
<keyword evidence="3" id="KW-1185">Reference proteome</keyword>
<feature type="domain" description="FlgO" evidence="1">
    <location>
        <begin position="48"/>
        <end position="178"/>
    </location>
</feature>
<comment type="caution">
    <text evidence="2">The sequence shown here is derived from an EMBL/GenBank/DDBJ whole genome shotgun (WGS) entry which is preliminary data.</text>
</comment>
<dbReference type="InterPro" id="IPR014549">
    <property type="entry name" value="FlgO"/>
</dbReference>
<reference evidence="2 3" key="1">
    <citation type="submission" date="2024-09" db="EMBL/GenBank/DDBJ databases">
        <title>Draft genome sequence of Candidatus Magnetaquicoccaceae bacterium FCR-1.</title>
        <authorList>
            <person name="Shimoshige H."/>
            <person name="Shimamura S."/>
            <person name="Taoka A."/>
            <person name="Kobayashi H."/>
            <person name="Maekawa T."/>
        </authorList>
    </citation>
    <scope>NUCLEOTIDE SEQUENCE [LARGE SCALE GENOMIC DNA]</scope>
    <source>
        <strain evidence="2 3">FCR-1</strain>
    </source>
</reference>
<dbReference type="RefSeq" id="WP_420905324.1">
    <property type="nucleotide sequence ID" value="NZ_BAAFGK010000004.1"/>
</dbReference>
<dbReference type="EMBL" id="BAAFGK010000004">
    <property type="protein sequence ID" value="GAB0057632.1"/>
    <property type="molecule type" value="Genomic_DNA"/>
</dbReference>
<evidence type="ECO:0000259" key="1">
    <source>
        <dbReference type="Pfam" id="PF17680"/>
    </source>
</evidence>
<name>A0ABQ0C9Q7_9PROT</name>
<evidence type="ECO:0000313" key="2">
    <source>
        <dbReference type="EMBL" id="GAB0057632.1"/>
    </source>
</evidence>
<proteinExistence type="predicted"/>